<reference evidence="1 2" key="1">
    <citation type="journal article" date="2015" name="Nature">
        <title>rRNA introns, odd ribosomes, and small enigmatic genomes across a large radiation of phyla.</title>
        <authorList>
            <person name="Brown C.T."/>
            <person name="Hug L.A."/>
            <person name="Thomas B.C."/>
            <person name="Sharon I."/>
            <person name="Castelle C.J."/>
            <person name="Singh A."/>
            <person name="Wilkins M.J."/>
            <person name="Williams K.H."/>
            <person name="Banfield J.F."/>
        </authorList>
    </citation>
    <scope>NUCLEOTIDE SEQUENCE [LARGE SCALE GENOMIC DNA]</scope>
</reference>
<dbReference type="EMBL" id="LBSM01000015">
    <property type="protein sequence ID" value="KKQ17849.1"/>
    <property type="molecule type" value="Genomic_DNA"/>
</dbReference>
<dbReference type="Proteomes" id="UP000034508">
    <property type="component" value="Unassembled WGS sequence"/>
</dbReference>
<evidence type="ECO:0000313" key="1">
    <source>
        <dbReference type="EMBL" id="KKQ17849.1"/>
    </source>
</evidence>
<evidence type="ECO:0000313" key="2">
    <source>
        <dbReference type="Proteomes" id="UP000034508"/>
    </source>
</evidence>
<name>A0A0G0I0R3_9BACT</name>
<sequence>MSQTSKHVDWCLNKAKKELEECARLGKRPINCFVNLKGVLRN</sequence>
<protein>
    <submittedName>
        <fullName evidence="1">Uncharacterized protein</fullName>
    </submittedName>
</protein>
<organism evidence="1 2">
    <name type="scientific">Berkelbacteria bacterium GW2011_GWA1_36_9</name>
    <dbReference type="NCBI Taxonomy" id="1618331"/>
    <lineage>
        <taxon>Bacteria</taxon>
        <taxon>Candidatus Berkelbacteria</taxon>
    </lineage>
</organism>
<accession>A0A0G0I0R3</accession>
<proteinExistence type="predicted"/>
<gene>
    <name evidence="1" type="ORF">US31_C0015G0015</name>
</gene>
<dbReference type="AlphaFoldDB" id="A0A0G0I0R3"/>
<comment type="caution">
    <text evidence="1">The sequence shown here is derived from an EMBL/GenBank/DDBJ whole genome shotgun (WGS) entry which is preliminary data.</text>
</comment>